<dbReference type="InterPro" id="IPR002048">
    <property type="entry name" value="EF_hand_dom"/>
</dbReference>
<evidence type="ECO:0000259" key="4">
    <source>
        <dbReference type="PROSITE" id="PS50222"/>
    </source>
</evidence>
<accession>A0A4Y7IXZ9</accession>
<comment type="function">
    <text evidence="3">Acts as a calcium sensor. CBL proteins interact with CIPK serine-threonine protein kinases. Binding of a CBL protein to the regulatory NAF domain of a CIPK protein lead to the activation of the kinase in a calcium-dependent manner.</text>
</comment>
<dbReference type="PANTHER" id="PTHR23056:SF110">
    <property type="entry name" value="CALMODULIN"/>
    <property type="match status" value="1"/>
</dbReference>
<dbReference type="SUPFAM" id="SSF47473">
    <property type="entry name" value="EF-hand"/>
    <property type="match status" value="1"/>
</dbReference>
<dbReference type="PROSITE" id="PS50222">
    <property type="entry name" value="EF_HAND_2"/>
    <property type="match status" value="1"/>
</dbReference>
<evidence type="ECO:0000313" key="5">
    <source>
        <dbReference type="EMBL" id="RZC53046.1"/>
    </source>
</evidence>
<keyword evidence="1 3" id="KW-0677">Repeat</keyword>
<dbReference type="GO" id="GO:0019900">
    <property type="term" value="F:kinase binding"/>
    <property type="evidence" value="ECO:0007669"/>
    <property type="project" value="UniProtKB-UniRule"/>
</dbReference>
<dbReference type="InterPro" id="IPR045198">
    <property type="entry name" value="CNBL1-10"/>
</dbReference>
<dbReference type="STRING" id="3469.A0A4Y7IXZ9"/>
<feature type="domain" description="EF-hand" evidence="4">
    <location>
        <begin position="19"/>
        <end position="54"/>
    </location>
</feature>
<dbReference type="Gene3D" id="1.10.238.10">
    <property type="entry name" value="EF-hand"/>
    <property type="match status" value="1"/>
</dbReference>
<dbReference type="Pfam" id="PF13202">
    <property type="entry name" value="EF-hand_5"/>
    <property type="match status" value="1"/>
</dbReference>
<proteinExistence type="inferred from homology"/>
<sequence length="64" mass="7484">MARMITEEFQLALFRNSKKKNLFADRTFLEADSKGDGKIDLEEWKEFVAKNPSLIKNMTLPYLT</sequence>
<reference evidence="5 6" key="1">
    <citation type="journal article" date="2018" name="Science">
        <title>The opium poppy genome and morphinan production.</title>
        <authorList>
            <person name="Guo L."/>
            <person name="Winzer T."/>
            <person name="Yang X."/>
            <person name="Li Y."/>
            <person name="Ning Z."/>
            <person name="He Z."/>
            <person name="Teodor R."/>
            <person name="Lu Y."/>
            <person name="Bowser T.A."/>
            <person name="Graham I.A."/>
            <person name="Ye K."/>
        </authorList>
    </citation>
    <scope>NUCLEOTIDE SEQUENCE [LARGE SCALE GENOMIC DNA]</scope>
    <source>
        <strain evidence="6">cv. HN1</strain>
        <tissue evidence="5">Leaves</tissue>
    </source>
</reference>
<dbReference type="GO" id="GO:0016020">
    <property type="term" value="C:membrane"/>
    <property type="evidence" value="ECO:0007669"/>
    <property type="project" value="UniProtKB-SubCell"/>
</dbReference>
<protein>
    <recommendedName>
        <fullName evidence="3">Calcineurin B-like protein</fullName>
    </recommendedName>
</protein>
<dbReference type="Proteomes" id="UP000316621">
    <property type="component" value="Chromosome 3"/>
</dbReference>
<dbReference type="EMBL" id="CM010717">
    <property type="protein sequence ID" value="RZC53046.1"/>
    <property type="molecule type" value="Genomic_DNA"/>
</dbReference>
<evidence type="ECO:0000256" key="1">
    <source>
        <dbReference type="ARBA" id="ARBA00022737"/>
    </source>
</evidence>
<dbReference type="InterPro" id="IPR011992">
    <property type="entry name" value="EF-hand-dom_pair"/>
</dbReference>
<keyword evidence="3" id="KW-0472">Membrane</keyword>
<comment type="subunit">
    <text evidence="3">Homodimer. Interacts with CIPK.</text>
</comment>
<keyword evidence="3" id="KW-0479">Metal-binding</keyword>
<comment type="subcellular location">
    <subcellularLocation>
        <location evidence="3">Membrane</location>
    </subcellularLocation>
</comment>
<gene>
    <name evidence="5" type="ORF">C5167_011908</name>
</gene>
<evidence type="ECO:0000256" key="2">
    <source>
        <dbReference type="ARBA" id="ARBA00023774"/>
    </source>
</evidence>
<organism evidence="5 6">
    <name type="scientific">Papaver somniferum</name>
    <name type="common">Opium poppy</name>
    <dbReference type="NCBI Taxonomy" id="3469"/>
    <lineage>
        <taxon>Eukaryota</taxon>
        <taxon>Viridiplantae</taxon>
        <taxon>Streptophyta</taxon>
        <taxon>Embryophyta</taxon>
        <taxon>Tracheophyta</taxon>
        <taxon>Spermatophyta</taxon>
        <taxon>Magnoliopsida</taxon>
        <taxon>Ranunculales</taxon>
        <taxon>Papaveraceae</taxon>
        <taxon>Papaveroideae</taxon>
        <taxon>Papaver</taxon>
    </lineage>
</organism>
<comment type="similarity">
    <text evidence="2 3">Belongs to the calcineurin regulatory subunit family.</text>
</comment>
<evidence type="ECO:0000313" key="6">
    <source>
        <dbReference type="Proteomes" id="UP000316621"/>
    </source>
</evidence>
<dbReference type="GO" id="GO:0005509">
    <property type="term" value="F:calcium ion binding"/>
    <property type="evidence" value="ECO:0007669"/>
    <property type="project" value="UniProtKB-UniRule"/>
</dbReference>
<keyword evidence="3" id="KW-0106">Calcium</keyword>
<dbReference type="Gramene" id="RZC53046">
    <property type="protein sequence ID" value="RZC53046"/>
    <property type="gene ID" value="C5167_011908"/>
</dbReference>
<evidence type="ECO:0000256" key="3">
    <source>
        <dbReference type="RuleBase" id="RU369080"/>
    </source>
</evidence>
<keyword evidence="6" id="KW-1185">Reference proteome</keyword>
<name>A0A4Y7IXZ9_PAPSO</name>
<dbReference type="PANTHER" id="PTHR23056">
    <property type="entry name" value="CALCINEURIN B"/>
    <property type="match status" value="1"/>
</dbReference>
<dbReference type="GO" id="GO:0019722">
    <property type="term" value="P:calcium-mediated signaling"/>
    <property type="evidence" value="ECO:0007669"/>
    <property type="project" value="UniProtKB-UniRule"/>
</dbReference>
<dbReference type="AlphaFoldDB" id="A0A4Y7IXZ9"/>